<dbReference type="InterPro" id="IPR012338">
    <property type="entry name" value="Beta-lactam/transpept-like"/>
</dbReference>
<reference evidence="1" key="1">
    <citation type="submission" date="2018-05" db="EMBL/GenBank/DDBJ databases">
        <authorList>
            <person name="Lanie J.A."/>
            <person name="Ng W.-L."/>
            <person name="Kazmierczak K.M."/>
            <person name="Andrzejewski T.M."/>
            <person name="Davidsen T.M."/>
            <person name="Wayne K.J."/>
            <person name="Tettelin H."/>
            <person name="Glass J.I."/>
            <person name="Rusch D."/>
            <person name="Podicherti R."/>
            <person name="Tsui H.-C.T."/>
            <person name="Winkler M.E."/>
        </authorList>
    </citation>
    <scope>NUCLEOTIDE SEQUENCE</scope>
</reference>
<gene>
    <name evidence="1" type="ORF">METZ01_LOCUS204395</name>
</gene>
<evidence type="ECO:0008006" key="2">
    <source>
        <dbReference type="Google" id="ProtNLM"/>
    </source>
</evidence>
<protein>
    <recommendedName>
        <fullName evidence="2">Beta-lactamase-related domain-containing protein</fullName>
    </recommendedName>
</protein>
<organism evidence="1">
    <name type="scientific">marine metagenome</name>
    <dbReference type="NCBI Taxonomy" id="408172"/>
    <lineage>
        <taxon>unclassified sequences</taxon>
        <taxon>metagenomes</taxon>
        <taxon>ecological metagenomes</taxon>
    </lineage>
</organism>
<dbReference type="Gene3D" id="3.40.710.10">
    <property type="entry name" value="DD-peptidase/beta-lactamase superfamily"/>
    <property type="match status" value="1"/>
</dbReference>
<dbReference type="SUPFAM" id="SSF56601">
    <property type="entry name" value="beta-lactamase/transpeptidase-like"/>
    <property type="match status" value="1"/>
</dbReference>
<dbReference type="AlphaFoldDB" id="A0A382ENL2"/>
<proteinExistence type="predicted"/>
<evidence type="ECO:0000313" key="1">
    <source>
        <dbReference type="EMBL" id="SVB51541.1"/>
    </source>
</evidence>
<sequence>MKKLLGIVVLGLLLSNSAFADDIASGYEDKSDFKNNVQDFNKWLHDNGHHQYLIIKTKEICKTLEKGSQPWYDNKCNSRAENNLKIKFYKNRWQVRPNAEPNRDTLIYYLWKTINHPYSFSFHTYEIKPSKEPYEFKSNLRNDESVKKELKKSAILSYLLFEDDKIVIDEKSPKERLGEFFDDETKFRSNSVGKSMIGLLAGHAICAGYIDSIDSKLNDWPLIEKTLYHDQKLIDLLNMNAGDHKHVTDVAMWDGTSNDDENLARYMHMMKDKKKSKPKYNYHGLLPNIVFNYIKHKTYLKHKRTDKFDKFLEDVFQRHIKIKNSVLFFKSKELPDAGKANSMFYADRYDYLRIAKSIMDDYQNDTCVGKYFKDIHERRIKKKTTQEFRDPPYNPSKAYGGYFHMEYKGLEDRVVFGMSGYGGVSILIAPETSTITVINSLHYSSKKKSKFRYNEKILSLNPIKDKK</sequence>
<name>A0A382ENL2_9ZZZZ</name>
<dbReference type="EMBL" id="UINC01045143">
    <property type="protein sequence ID" value="SVB51541.1"/>
    <property type="molecule type" value="Genomic_DNA"/>
</dbReference>
<accession>A0A382ENL2</accession>